<evidence type="ECO:0000259" key="1">
    <source>
        <dbReference type="PROSITE" id="PS51782"/>
    </source>
</evidence>
<organism evidence="2 3">
    <name type="scientific">Mobilitalea sibirica</name>
    <dbReference type="NCBI Taxonomy" id="1462919"/>
    <lineage>
        <taxon>Bacteria</taxon>
        <taxon>Bacillati</taxon>
        <taxon>Bacillota</taxon>
        <taxon>Clostridia</taxon>
        <taxon>Lachnospirales</taxon>
        <taxon>Lachnospiraceae</taxon>
        <taxon>Mobilitalea</taxon>
    </lineage>
</organism>
<dbReference type="PROSITE" id="PS51782">
    <property type="entry name" value="LYSM"/>
    <property type="match status" value="2"/>
</dbReference>
<dbReference type="InterPro" id="IPR018392">
    <property type="entry name" value="LysM"/>
</dbReference>
<dbReference type="SMART" id="SM00257">
    <property type="entry name" value="LysM"/>
    <property type="match status" value="2"/>
</dbReference>
<evidence type="ECO:0000313" key="2">
    <source>
        <dbReference type="EMBL" id="MBH1939684.1"/>
    </source>
</evidence>
<dbReference type="CDD" id="cd00118">
    <property type="entry name" value="LysM"/>
    <property type="match status" value="1"/>
</dbReference>
<gene>
    <name evidence="2" type="ORF">I5677_02100</name>
</gene>
<dbReference type="Pfam" id="PF01476">
    <property type="entry name" value="LysM"/>
    <property type="match status" value="2"/>
</dbReference>
<dbReference type="InterPro" id="IPR036779">
    <property type="entry name" value="LysM_dom_sf"/>
</dbReference>
<keyword evidence="3" id="KW-1185">Reference proteome</keyword>
<dbReference type="Proteomes" id="UP000623269">
    <property type="component" value="Unassembled WGS sequence"/>
</dbReference>
<protein>
    <submittedName>
        <fullName evidence="2">LysM peptidoglycan-binding domain-containing protein</fullName>
    </submittedName>
</protein>
<dbReference type="EMBL" id="JAEAGR010000002">
    <property type="protein sequence ID" value="MBH1939684.1"/>
    <property type="molecule type" value="Genomic_DNA"/>
</dbReference>
<dbReference type="AlphaFoldDB" id="A0A8J7GX78"/>
<evidence type="ECO:0000313" key="3">
    <source>
        <dbReference type="Proteomes" id="UP000623269"/>
    </source>
</evidence>
<reference evidence="2" key="1">
    <citation type="submission" date="2020-12" db="EMBL/GenBank/DDBJ databases">
        <title>M. sibirica DSM 26468T genome.</title>
        <authorList>
            <person name="Thieme N."/>
            <person name="Rettenmaier R."/>
            <person name="Zverlov V."/>
            <person name="Liebl W."/>
        </authorList>
    </citation>
    <scope>NUCLEOTIDE SEQUENCE</scope>
    <source>
        <strain evidence="2">DSM 26468</strain>
    </source>
</reference>
<sequence length="114" mass="12846">MYCINYVIKQGDTLYSLSRKYNIPVEAIIIANPFVNVYNLRIGEVICIPASVPHENYMGHTTYMVEDGDTLRTVLNKTRINLADLLEYNSLDDIHLEAGTSLEVPIVSGTDYMS</sequence>
<name>A0A8J7GX78_9FIRM</name>
<feature type="domain" description="LysM" evidence="1">
    <location>
        <begin position="61"/>
        <end position="104"/>
    </location>
</feature>
<accession>A0A8J7GX78</accession>
<feature type="domain" description="LysM" evidence="1">
    <location>
        <begin position="4"/>
        <end position="48"/>
    </location>
</feature>
<dbReference type="SUPFAM" id="SSF54106">
    <property type="entry name" value="LysM domain"/>
    <property type="match status" value="2"/>
</dbReference>
<dbReference type="PANTHER" id="PTHR33734:SF22">
    <property type="entry name" value="MEMBRANE-BOUND LYTIC MUREIN TRANSGLYCOSYLASE D"/>
    <property type="match status" value="1"/>
</dbReference>
<dbReference type="PANTHER" id="PTHR33734">
    <property type="entry name" value="LYSM DOMAIN-CONTAINING GPI-ANCHORED PROTEIN 2"/>
    <property type="match status" value="1"/>
</dbReference>
<proteinExistence type="predicted"/>
<comment type="caution">
    <text evidence="2">The sequence shown here is derived from an EMBL/GenBank/DDBJ whole genome shotgun (WGS) entry which is preliminary data.</text>
</comment>
<dbReference type="Gene3D" id="3.10.350.10">
    <property type="entry name" value="LysM domain"/>
    <property type="match status" value="2"/>
</dbReference>